<dbReference type="Proteomes" id="UP000622707">
    <property type="component" value="Unassembled WGS sequence"/>
</dbReference>
<proteinExistence type="predicted"/>
<dbReference type="RefSeq" id="WP_201693396.1">
    <property type="nucleotide sequence ID" value="NZ_JAEQND010000022.1"/>
</dbReference>
<comment type="caution">
    <text evidence="1">The sequence shown here is derived from an EMBL/GenBank/DDBJ whole genome shotgun (WGS) entry which is preliminary data.</text>
</comment>
<organism evidence="1 2">
    <name type="scientific">Ramlibacter alkalitolerans</name>
    <dbReference type="NCBI Taxonomy" id="2039631"/>
    <lineage>
        <taxon>Bacteria</taxon>
        <taxon>Pseudomonadati</taxon>
        <taxon>Pseudomonadota</taxon>
        <taxon>Betaproteobacteria</taxon>
        <taxon>Burkholderiales</taxon>
        <taxon>Comamonadaceae</taxon>
        <taxon>Ramlibacter</taxon>
    </lineage>
</organism>
<keyword evidence="2" id="KW-1185">Reference proteome</keyword>
<accession>A0ABS1JXF9</accession>
<dbReference type="EMBL" id="JAEQND010000022">
    <property type="protein sequence ID" value="MBL0428756.1"/>
    <property type="molecule type" value="Genomic_DNA"/>
</dbReference>
<evidence type="ECO:0008006" key="3">
    <source>
        <dbReference type="Google" id="ProtNLM"/>
    </source>
</evidence>
<name>A0ABS1JXF9_9BURK</name>
<gene>
    <name evidence="1" type="ORF">JI746_26870</name>
</gene>
<protein>
    <recommendedName>
        <fullName evidence="3">GNAT family N-acetyltransferase</fullName>
    </recommendedName>
</protein>
<reference evidence="1 2" key="1">
    <citation type="journal article" date="2017" name="Int. J. Syst. Evol. Microbiol.">
        <title>Ramlibacter alkalitolerans sp. nov., alkali-tolerant bacterium isolated from soil of ginseng.</title>
        <authorList>
            <person name="Lee D.H."/>
            <person name="Cha C.J."/>
        </authorList>
    </citation>
    <scope>NUCLEOTIDE SEQUENCE [LARGE SCALE GENOMIC DNA]</scope>
    <source>
        <strain evidence="1 2">KACC 19305</strain>
    </source>
</reference>
<evidence type="ECO:0000313" key="2">
    <source>
        <dbReference type="Proteomes" id="UP000622707"/>
    </source>
</evidence>
<evidence type="ECO:0000313" key="1">
    <source>
        <dbReference type="EMBL" id="MBL0428756.1"/>
    </source>
</evidence>
<sequence length="146" mass="17420">MKYQLPTPVFEIEGYPERIFVERDSPLEIKKALALMARHFKLEFRYDHLQYDEFDEDETCVGVLLCERAMDLIEHEDHYPNYVIGGCCFRTAVSGDYVLDWIWLHPFARNRGKLKALWPQFRKRFGNFTLRHPVSPHMEAFLEKHG</sequence>